<dbReference type="Gene3D" id="3.30.450.40">
    <property type="match status" value="1"/>
</dbReference>
<keyword evidence="4" id="KW-0238">DNA-binding</keyword>
<evidence type="ECO:0000256" key="4">
    <source>
        <dbReference type="ARBA" id="ARBA00023125"/>
    </source>
</evidence>
<gene>
    <name evidence="7" type="ORF">OMM_02464</name>
</gene>
<dbReference type="InterPro" id="IPR002078">
    <property type="entry name" value="Sigma_54_int"/>
</dbReference>
<dbReference type="SUPFAM" id="SSF52540">
    <property type="entry name" value="P-loop containing nucleoside triphosphate hydrolases"/>
    <property type="match status" value="1"/>
</dbReference>
<keyword evidence="2" id="KW-0067">ATP-binding</keyword>
<dbReference type="SUPFAM" id="SSF55781">
    <property type="entry name" value="GAF domain-like"/>
    <property type="match status" value="1"/>
</dbReference>
<evidence type="ECO:0000259" key="6">
    <source>
        <dbReference type="PROSITE" id="PS50045"/>
    </source>
</evidence>
<keyword evidence="3" id="KW-0805">Transcription regulation</keyword>
<accession>A0A1V1P9N8</accession>
<evidence type="ECO:0000256" key="2">
    <source>
        <dbReference type="ARBA" id="ARBA00022840"/>
    </source>
</evidence>
<dbReference type="PRINTS" id="PR01590">
    <property type="entry name" value="HTHFIS"/>
</dbReference>
<dbReference type="PROSITE" id="PS50045">
    <property type="entry name" value="SIGMA54_INTERACT_4"/>
    <property type="match status" value="1"/>
</dbReference>
<evidence type="ECO:0000313" key="7">
    <source>
        <dbReference type="EMBL" id="ETR71476.1"/>
    </source>
</evidence>
<keyword evidence="5" id="KW-0804">Transcription</keyword>
<feature type="domain" description="Sigma-54 factor interaction" evidence="6">
    <location>
        <begin position="206"/>
        <end position="435"/>
    </location>
</feature>
<dbReference type="AlphaFoldDB" id="A0A1V1P9N8"/>
<reference evidence="8" key="1">
    <citation type="submission" date="2012-11" db="EMBL/GenBank/DDBJ databases">
        <authorList>
            <person name="Lucero-Rivera Y.E."/>
            <person name="Tovar-Ramirez D."/>
        </authorList>
    </citation>
    <scope>NUCLEOTIDE SEQUENCE [LARGE SCALE GENOMIC DNA]</scope>
    <source>
        <strain evidence="8">Araruama</strain>
    </source>
</reference>
<dbReference type="InterPro" id="IPR002197">
    <property type="entry name" value="HTH_Fis"/>
</dbReference>
<dbReference type="FunFam" id="3.40.50.300:FF:000006">
    <property type="entry name" value="DNA-binding transcriptional regulator NtrC"/>
    <property type="match status" value="1"/>
</dbReference>
<keyword evidence="1" id="KW-0547">Nucleotide-binding</keyword>
<protein>
    <submittedName>
        <fullName evidence="7">Sigma-54 dependent transcription regulator</fullName>
    </submittedName>
</protein>
<dbReference type="GO" id="GO:0005524">
    <property type="term" value="F:ATP binding"/>
    <property type="evidence" value="ECO:0007669"/>
    <property type="project" value="UniProtKB-KW"/>
</dbReference>
<dbReference type="Pfam" id="PF01590">
    <property type="entry name" value="GAF"/>
    <property type="match status" value="1"/>
</dbReference>
<dbReference type="InterPro" id="IPR025943">
    <property type="entry name" value="Sigma_54_int_dom_ATP-bd_2"/>
</dbReference>
<organism evidence="7 8">
    <name type="scientific">Candidatus Magnetoglobus multicellularis str. Araruama</name>
    <dbReference type="NCBI Taxonomy" id="890399"/>
    <lineage>
        <taxon>Bacteria</taxon>
        <taxon>Pseudomonadati</taxon>
        <taxon>Thermodesulfobacteriota</taxon>
        <taxon>Desulfobacteria</taxon>
        <taxon>Desulfobacterales</taxon>
        <taxon>Desulfobacteraceae</taxon>
        <taxon>Candidatus Magnetoglobus</taxon>
    </lineage>
</organism>
<dbReference type="InterPro" id="IPR027417">
    <property type="entry name" value="P-loop_NTPase"/>
</dbReference>
<dbReference type="EMBL" id="ATBP01000264">
    <property type="protein sequence ID" value="ETR71476.1"/>
    <property type="molecule type" value="Genomic_DNA"/>
</dbReference>
<evidence type="ECO:0000256" key="1">
    <source>
        <dbReference type="ARBA" id="ARBA00022741"/>
    </source>
</evidence>
<dbReference type="Pfam" id="PF02954">
    <property type="entry name" value="HTH_8"/>
    <property type="match status" value="1"/>
</dbReference>
<dbReference type="InterPro" id="IPR003018">
    <property type="entry name" value="GAF"/>
</dbReference>
<dbReference type="InterPro" id="IPR009057">
    <property type="entry name" value="Homeodomain-like_sf"/>
</dbReference>
<dbReference type="Gene3D" id="3.40.50.300">
    <property type="entry name" value="P-loop containing nucleotide triphosphate hydrolases"/>
    <property type="match status" value="1"/>
</dbReference>
<sequence length="521" mass="59231">MIESFLSPDFHSRRMRMFDLKSRLEKVSSAWTISDYKSMLMFYVNILPKIMDAQRCTIYINEMDTEVIWSIYGTGLDNQKIKPPKDKSIVGKVIGSGQPALENHMEDRQGFHKTIDTITGFQTRNMICAPIQSLTGHGVTGALQILNKHDNKNFQQEDVDQLIEIARYLSISIESIVLNNEILKISKKLNQEIQRIDNSYFAETPFIANSPTMKKLLEQVRMLWDTPVNVLIQGENGTGKELIARMIHEGYSQTTHPFVAVNCASIPETLMESEFFGHEKGAFSGAVNFKKGLFEEADGGTLFLDEIGDLPLTMQPKFLRAIQEGEGYRVGSNKITQFQFRVICASNKNLKEMVNAGKFREDLYFRLFSVEISLPSLRERKDDIIPLTMSFLEDVCHKFKKNVDGIAPEVLQIFEQFDWPGNIRQLRREIERLVALTPQGEKITMDKCSNDLASPHLSAISIPDSPFAKSLPDHVKELEIHLIKEALCISKGSKSKTAELLGITRQGLHKKLIRYELEVAH</sequence>
<evidence type="ECO:0000313" key="8">
    <source>
        <dbReference type="Proteomes" id="UP000189670"/>
    </source>
</evidence>
<evidence type="ECO:0000256" key="3">
    <source>
        <dbReference type="ARBA" id="ARBA00023015"/>
    </source>
</evidence>
<dbReference type="SMART" id="SM00382">
    <property type="entry name" value="AAA"/>
    <property type="match status" value="1"/>
</dbReference>
<dbReference type="Pfam" id="PF25601">
    <property type="entry name" value="AAA_lid_14"/>
    <property type="match status" value="1"/>
</dbReference>
<dbReference type="InterPro" id="IPR058031">
    <property type="entry name" value="AAA_lid_NorR"/>
</dbReference>
<dbReference type="PROSITE" id="PS00676">
    <property type="entry name" value="SIGMA54_INTERACT_2"/>
    <property type="match status" value="1"/>
</dbReference>
<dbReference type="Pfam" id="PF00158">
    <property type="entry name" value="Sigma54_activat"/>
    <property type="match status" value="1"/>
</dbReference>
<dbReference type="Proteomes" id="UP000189670">
    <property type="component" value="Unassembled WGS sequence"/>
</dbReference>
<dbReference type="InterPro" id="IPR003593">
    <property type="entry name" value="AAA+_ATPase"/>
</dbReference>
<comment type="caution">
    <text evidence="7">The sequence shown here is derived from an EMBL/GenBank/DDBJ whole genome shotgun (WGS) entry which is preliminary data.</text>
</comment>
<dbReference type="Gene3D" id="1.10.8.60">
    <property type="match status" value="1"/>
</dbReference>
<dbReference type="PANTHER" id="PTHR32071">
    <property type="entry name" value="TRANSCRIPTIONAL REGULATORY PROTEIN"/>
    <property type="match status" value="1"/>
</dbReference>
<name>A0A1V1P9N8_9BACT</name>
<dbReference type="GO" id="GO:0043565">
    <property type="term" value="F:sequence-specific DNA binding"/>
    <property type="evidence" value="ECO:0007669"/>
    <property type="project" value="InterPro"/>
</dbReference>
<evidence type="ECO:0000256" key="5">
    <source>
        <dbReference type="ARBA" id="ARBA00023163"/>
    </source>
</evidence>
<dbReference type="SMART" id="SM00065">
    <property type="entry name" value="GAF"/>
    <property type="match status" value="1"/>
</dbReference>
<dbReference type="SUPFAM" id="SSF46689">
    <property type="entry name" value="Homeodomain-like"/>
    <property type="match status" value="1"/>
</dbReference>
<dbReference type="CDD" id="cd00009">
    <property type="entry name" value="AAA"/>
    <property type="match status" value="1"/>
</dbReference>
<proteinExistence type="predicted"/>
<dbReference type="Gene3D" id="1.10.10.60">
    <property type="entry name" value="Homeodomain-like"/>
    <property type="match status" value="1"/>
</dbReference>
<dbReference type="GO" id="GO:0006355">
    <property type="term" value="P:regulation of DNA-templated transcription"/>
    <property type="evidence" value="ECO:0007669"/>
    <property type="project" value="InterPro"/>
</dbReference>
<dbReference type="InterPro" id="IPR029016">
    <property type="entry name" value="GAF-like_dom_sf"/>
</dbReference>